<name>A0A016X0Q8_9BILA</name>
<dbReference type="GO" id="GO:0022857">
    <property type="term" value="F:transmembrane transporter activity"/>
    <property type="evidence" value="ECO:0007669"/>
    <property type="project" value="InterPro"/>
</dbReference>
<dbReference type="InterPro" id="IPR020846">
    <property type="entry name" value="MFS_dom"/>
</dbReference>
<dbReference type="AlphaFoldDB" id="A0A016X0Q8"/>
<evidence type="ECO:0000256" key="4">
    <source>
        <dbReference type="ARBA" id="ARBA00022989"/>
    </source>
</evidence>
<keyword evidence="2" id="KW-0813">Transport</keyword>
<evidence type="ECO:0000256" key="7">
    <source>
        <dbReference type="SAM" id="MobiDB-lite"/>
    </source>
</evidence>
<evidence type="ECO:0000256" key="8">
    <source>
        <dbReference type="SAM" id="Phobius"/>
    </source>
</evidence>
<dbReference type="InterPro" id="IPR044770">
    <property type="entry name" value="MFS_spinster-like"/>
</dbReference>
<dbReference type="Proteomes" id="UP000024635">
    <property type="component" value="Unassembled WGS sequence"/>
</dbReference>
<evidence type="ECO:0000256" key="2">
    <source>
        <dbReference type="ARBA" id="ARBA00022448"/>
    </source>
</evidence>
<keyword evidence="11" id="KW-1185">Reference proteome</keyword>
<evidence type="ECO:0000256" key="3">
    <source>
        <dbReference type="ARBA" id="ARBA00022692"/>
    </source>
</evidence>
<dbReference type="STRING" id="53326.A0A016X0Q8"/>
<dbReference type="InterPro" id="IPR011701">
    <property type="entry name" value="MFS"/>
</dbReference>
<feature type="transmembrane region" description="Helical" evidence="8">
    <location>
        <begin position="308"/>
        <end position="329"/>
    </location>
</feature>
<dbReference type="SUPFAM" id="SSF103473">
    <property type="entry name" value="MFS general substrate transporter"/>
    <property type="match status" value="1"/>
</dbReference>
<proteinExistence type="inferred from homology"/>
<feature type="transmembrane region" description="Helical" evidence="8">
    <location>
        <begin position="132"/>
        <end position="152"/>
    </location>
</feature>
<gene>
    <name evidence="10" type="primary">Acey_s0421.g1176</name>
    <name evidence="10" type="ORF">Y032_0421g1176</name>
</gene>
<evidence type="ECO:0000313" key="11">
    <source>
        <dbReference type="Proteomes" id="UP000024635"/>
    </source>
</evidence>
<accession>A0A016X0Q8</accession>
<keyword evidence="5 8" id="KW-0472">Membrane</keyword>
<dbReference type="InterPro" id="IPR036259">
    <property type="entry name" value="MFS_trans_sf"/>
</dbReference>
<evidence type="ECO:0000259" key="9">
    <source>
        <dbReference type="PROSITE" id="PS50850"/>
    </source>
</evidence>
<dbReference type="PANTHER" id="PTHR23505:SF88">
    <property type="entry name" value="MAJOR FACILITATOR SUPERFAMILY (MFS) PROFILE DOMAIN-CONTAINING PROTEIN"/>
    <property type="match status" value="1"/>
</dbReference>
<dbReference type="CDD" id="cd17328">
    <property type="entry name" value="MFS_spinster_like"/>
    <property type="match status" value="1"/>
</dbReference>
<feature type="transmembrane region" description="Helical" evidence="8">
    <location>
        <begin position="401"/>
        <end position="429"/>
    </location>
</feature>
<organism evidence="10 11">
    <name type="scientific">Ancylostoma ceylanicum</name>
    <dbReference type="NCBI Taxonomy" id="53326"/>
    <lineage>
        <taxon>Eukaryota</taxon>
        <taxon>Metazoa</taxon>
        <taxon>Ecdysozoa</taxon>
        <taxon>Nematoda</taxon>
        <taxon>Chromadorea</taxon>
        <taxon>Rhabditida</taxon>
        <taxon>Rhabditina</taxon>
        <taxon>Rhabditomorpha</taxon>
        <taxon>Strongyloidea</taxon>
        <taxon>Ancylostomatidae</taxon>
        <taxon>Ancylostomatinae</taxon>
        <taxon>Ancylostoma</taxon>
    </lineage>
</organism>
<feature type="transmembrane region" description="Helical" evidence="8">
    <location>
        <begin position="184"/>
        <end position="203"/>
    </location>
</feature>
<reference evidence="11" key="1">
    <citation type="journal article" date="2015" name="Nat. Genet.">
        <title>The genome and transcriptome of the zoonotic hookworm Ancylostoma ceylanicum identify infection-specific gene families.</title>
        <authorList>
            <person name="Schwarz E.M."/>
            <person name="Hu Y."/>
            <person name="Antoshechkin I."/>
            <person name="Miller M.M."/>
            <person name="Sternberg P.W."/>
            <person name="Aroian R.V."/>
        </authorList>
    </citation>
    <scope>NUCLEOTIDE SEQUENCE</scope>
    <source>
        <strain evidence="11">HY135</strain>
    </source>
</reference>
<evidence type="ECO:0000256" key="5">
    <source>
        <dbReference type="ARBA" id="ARBA00023136"/>
    </source>
</evidence>
<feature type="transmembrane region" description="Helical" evidence="8">
    <location>
        <begin position="91"/>
        <end position="112"/>
    </location>
</feature>
<dbReference type="OrthoDB" id="6770063at2759"/>
<feature type="transmembrane region" description="Helical" evidence="8">
    <location>
        <begin position="359"/>
        <end position="380"/>
    </location>
</feature>
<keyword evidence="4 8" id="KW-1133">Transmembrane helix</keyword>
<evidence type="ECO:0000313" key="10">
    <source>
        <dbReference type="EMBL" id="EYC45649.1"/>
    </source>
</evidence>
<protein>
    <recommendedName>
        <fullName evidence="9">Major facilitator superfamily (MFS) profile domain-containing protein</fullName>
    </recommendedName>
</protein>
<feature type="region of interest" description="Disordered" evidence="7">
    <location>
        <begin position="57"/>
        <end position="82"/>
    </location>
</feature>
<feature type="transmembrane region" description="Helical" evidence="8">
    <location>
        <begin position="159"/>
        <end position="178"/>
    </location>
</feature>
<dbReference type="EMBL" id="JARK01000021">
    <property type="protein sequence ID" value="EYC45649.1"/>
    <property type="molecule type" value="Genomic_DNA"/>
</dbReference>
<evidence type="ECO:0000256" key="1">
    <source>
        <dbReference type="ARBA" id="ARBA00004141"/>
    </source>
</evidence>
<dbReference type="PANTHER" id="PTHR23505">
    <property type="entry name" value="SPINSTER"/>
    <property type="match status" value="1"/>
</dbReference>
<feature type="transmembrane region" description="Helical" evidence="8">
    <location>
        <begin position="251"/>
        <end position="271"/>
    </location>
</feature>
<feature type="domain" description="Major facilitator superfamily (MFS) profile" evidence="9">
    <location>
        <begin position="94"/>
        <end position="497"/>
    </location>
</feature>
<dbReference type="PROSITE" id="PS50850">
    <property type="entry name" value="MFS"/>
    <property type="match status" value="1"/>
</dbReference>
<dbReference type="GO" id="GO:0016020">
    <property type="term" value="C:membrane"/>
    <property type="evidence" value="ECO:0007669"/>
    <property type="project" value="UniProtKB-SubCell"/>
</dbReference>
<keyword evidence="3 8" id="KW-0812">Transmembrane</keyword>
<comment type="similarity">
    <text evidence="6">Belongs to the major facilitator superfamily. Spinster (TC 2.A.1.49) family.</text>
</comment>
<feature type="transmembrane region" description="Helical" evidence="8">
    <location>
        <begin position="461"/>
        <end position="483"/>
    </location>
</feature>
<comment type="subcellular location">
    <subcellularLocation>
        <location evidence="1">Membrane</location>
        <topology evidence="1">Multi-pass membrane protein</topology>
    </subcellularLocation>
</comment>
<sequence length="497" mass="54966">MDKVNEETLDVSEIITNVAWRSIGIVSTSAITRTGKSPLNEDSLRKESILEAETRDKGSIGDRGGARGTTYEDVPRKKEEEKRDSEMNSKILLNMSILICINLLNYMDRFTIAGVLTNIQAYFGISDAEGGLLQSVFIVFYMFCSPVCGFLGDRYNRKWIMVVGITIWIAAVFASTFIPPQSFLMFLLFRGIVGIGEASYVTISPTMIADMFTGRNRSRMLMLFYFAIPFGSGLGFIVGSRVAALTGRWEWGVRVSVIFGVICLAMIILFIEDPERGAAEREKGEMATTLVASSYMEDIKALLTNPSYVLATCGFTAIVFTVGTLSWWMPTTIEHSIADSLGLNSTSMLDSHVKAQTNLIFGVITCFGGIVGVALGSTLSMMLRSGYGPFKCVQTSRSDPIICGVGALIGVPAMYFSLHFIPINMIVAWTTSNYPLKYPRNWSSVSFVFQSSKWAVYECHLIVVSFLFSCHRLAISLLFNYFLSTDQQSNSNQMTVC</sequence>
<dbReference type="Pfam" id="PF07690">
    <property type="entry name" value="MFS_1"/>
    <property type="match status" value="1"/>
</dbReference>
<comment type="caution">
    <text evidence="10">The sequence shown here is derived from an EMBL/GenBank/DDBJ whole genome shotgun (WGS) entry which is preliminary data.</text>
</comment>
<feature type="compositionally biased region" description="Basic and acidic residues" evidence="7">
    <location>
        <begin position="73"/>
        <end position="82"/>
    </location>
</feature>
<feature type="transmembrane region" description="Helical" evidence="8">
    <location>
        <begin position="223"/>
        <end position="245"/>
    </location>
</feature>
<evidence type="ECO:0000256" key="6">
    <source>
        <dbReference type="ARBA" id="ARBA00024338"/>
    </source>
</evidence>
<dbReference type="Gene3D" id="1.20.1250.20">
    <property type="entry name" value="MFS general substrate transporter like domains"/>
    <property type="match status" value="1"/>
</dbReference>